<dbReference type="Proteomes" id="UP001519291">
    <property type="component" value="Unassembled WGS sequence"/>
</dbReference>
<evidence type="ECO:0000313" key="2">
    <source>
        <dbReference type="EMBL" id="MBP2401070.1"/>
    </source>
</evidence>
<proteinExistence type="predicted"/>
<dbReference type="RefSeq" id="WP_209513591.1">
    <property type="nucleotide sequence ID" value="NZ_JAGIOH010000001.1"/>
</dbReference>
<protein>
    <submittedName>
        <fullName evidence="2">Uncharacterized protein</fullName>
    </submittedName>
</protein>
<feature type="compositionally biased region" description="Basic and acidic residues" evidence="1">
    <location>
        <begin position="165"/>
        <end position="176"/>
    </location>
</feature>
<accession>A0ABS4XXG7</accession>
<dbReference type="EMBL" id="JAGIOH010000001">
    <property type="protein sequence ID" value="MBP2401070.1"/>
    <property type="molecule type" value="Genomic_DNA"/>
</dbReference>
<sequence length="329" mass="35115">MQRAFDKMGQQKSLSADISLDANADEIYAALKDTDDFERRDADLLEGLKLTSASAFDKPLKDVKAGDENGSGAFKLAKNDGKALLEVRSIGKKYYVRGDLKAFSELPSSKGRDDRAGIDELMRKADELPSSMGAVKNAVKGEWVVLDADAFKELAEKRGRSKNGARGEEEQLDPKSRQQIFDAVRKALGDNAEFKAAGKKGGADHVKVTVPAKKVAADLAKALEPLRKKLGKDGRPSGPDGAPKKDVTVDVAIKNGMISALTLDLSQLDEKVKGKLPLVIGLRGGAGGVMAPSGAQELKPQDLVAAMMRLAMDRMGERGTPDGADGLRI</sequence>
<organism evidence="2 3">
    <name type="scientific">Streptomyces syringium</name>
    <dbReference type="NCBI Taxonomy" id="76729"/>
    <lineage>
        <taxon>Bacteria</taxon>
        <taxon>Bacillati</taxon>
        <taxon>Actinomycetota</taxon>
        <taxon>Actinomycetes</taxon>
        <taxon>Kitasatosporales</taxon>
        <taxon>Streptomycetaceae</taxon>
        <taxon>Streptomyces</taxon>
    </lineage>
</organism>
<feature type="region of interest" description="Disordered" evidence="1">
    <location>
        <begin position="157"/>
        <end position="178"/>
    </location>
</feature>
<name>A0ABS4XXG7_9ACTN</name>
<dbReference type="GeneID" id="91567419"/>
<reference evidence="2 3" key="1">
    <citation type="submission" date="2021-03" db="EMBL/GenBank/DDBJ databases">
        <title>Sequencing the genomes of 1000 actinobacteria strains.</title>
        <authorList>
            <person name="Klenk H.-P."/>
        </authorList>
    </citation>
    <scope>NUCLEOTIDE SEQUENCE [LARGE SCALE GENOMIC DNA]</scope>
    <source>
        <strain evidence="2 3">DSM 41480</strain>
    </source>
</reference>
<gene>
    <name evidence="2" type="ORF">JO379_000539</name>
</gene>
<comment type="caution">
    <text evidence="2">The sequence shown here is derived from an EMBL/GenBank/DDBJ whole genome shotgun (WGS) entry which is preliminary data.</text>
</comment>
<evidence type="ECO:0000313" key="3">
    <source>
        <dbReference type="Proteomes" id="UP001519291"/>
    </source>
</evidence>
<evidence type="ECO:0000256" key="1">
    <source>
        <dbReference type="SAM" id="MobiDB-lite"/>
    </source>
</evidence>
<keyword evidence="3" id="KW-1185">Reference proteome</keyword>
<feature type="region of interest" description="Disordered" evidence="1">
    <location>
        <begin position="227"/>
        <end position="246"/>
    </location>
</feature>